<keyword evidence="2" id="KW-1185">Reference proteome</keyword>
<dbReference type="Gramene" id="mRNA:HanXRQr2_Chr04g0171511">
    <property type="protein sequence ID" value="mRNA:HanXRQr2_Chr04g0171511"/>
    <property type="gene ID" value="HanXRQr2_Chr04g0171511"/>
</dbReference>
<comment type="caution">
    <text evidence="1">The sequence shown here is derived from an EMBL/GenBank/DDBJ whole genome shotgun (WGS) entry which is preliminary data.</text>
</comment>
<dbReference type="EMBL" id="MNCJ02000319">
    <property type="protein sequence ID" value="KAF5810601.1"/>
    <property type="molecule type" value="Genomic_DNA"/>
</dbReference>
<evidence type="ECO:0000313" key="2">
    <source>
        <dbReference type="Proteomes" id="UP000215914"/>
    </source>
</evidence>
<name>A0A9K3J953_HELAN</name>
<accession>A0A9K3J953</accession>
<reference evidence="1" key="2">
    <citation type="submission" date="2020-06" db="EMBL/GenBank/DDBJ databases">
        <title>Helianthus annuus Genome sequencing and assembly Release 2.</title>
        <authorList>
            <person name="Gouzy J."/>
            <person name="Langlade N."/>
            <person name="Munos S."/>
        </authorList>
    </citation>
    <scope>NUCLEOTIDE SEQUENCE</scope>
    <source>
        <tissue evidence="1">Leaves</tissue>
    </source>
</reference>
<protein>
    <submittedName>
        <fullName evidence="1">Uncharacterized protein</fullName>
    </submittedName>
</protein>
<dbReference type="AlphaFoldDB" id="A0A9K3J953"/>
<organism evidence="1 2">
    <name type="scientific">Helianthus annuus</name>
    <name type="common">Common sunflower</name>
    <dbReference type="NCBI Taxonomy" id="4232"/>
    <lineage>
        <taxon>Eukaryota</taxon>
        <taxon>Viridiplantae</taxon>
        <taxon>Streptophyta</taxon>
        <taxon>Embryophyta</taxon>
        <taxon>Tracheophyta</taxon>
        <taxon>Spermatophyta</taxon>
        <taxon>Magnoliopsida</taxon>
        <taxon>eudicotyledons</taxon>
        <taxon>Gunneridae</taxon>
        <taxon>Pentapetalae</taxon>
        <taxon>asterids</taxon>
        <taxon>campanulids</taxon>
        <taxon>Asterales</taxon>
        <taxon>Asteraceae</taxon>
        <taxon>Asteroideae</taxon>
        <taxon>Heliantheae alliance</taxon>
        <taxon>Heliantheae</taxon>
        <taxon>Helianthus</taxon>
    </lineage>
</organism>
<reference evidence="1" key="1">
    <citation type="journal article" date="2017" name="Nature">
        <title>The sunflower genome provides insights into oil metabolism, flowering and Asterid evolution.</title>
        <authorList>
            <person name="Badouin H."/>
            <person name="Gouzy J."/>
            <person name="Grassa C.J."/>
            <person name="Murat F."/>
            <person name="Staton S.E."/>
            <person name="Cottret L."/>
            <person name="Lelandais-Briere C."/>
            <person name="Owens G.L."/>
            <person name="Carrere S."/>
            <person name="Mayjonade B."/>
            <person name="Legrand L."/>
            <person name="Gill N."/>
            <person name="Kane N.C."/>
            <person name="Bowers J.E."/>
            <person name="Hubner S."/>
            <person name="Bellec A."/>
            <person name="Berard A."/>
            <person name="Berges H."/>
            <person name="Blanchet N."/>
            <person name="Boniface M.C."/>
            <person name="Brunel D."/>
            <person name="Catrice O."/>
            <person name="Chaidir N."/>
            <person name="Claudel C."/>
            <person name="Donnadieu C."/>
            <person name="Faraut T."/>
            <person name="Fievet G."/>
            <person name="Helmstetter N."/>
            <person name="King M."/>
            <person name="Knapp S.J."/>
            <person name="Lai Z."/>
            <person name="Le Paslier M.C."/>
            <person name="Lippi Y."/>
            <person name="Lorenzon L."/>
            <person name="Mandel J.R."/>
            <person name="Marage G."/>
            <person name="Marchand G."/>
            <person name="Marquand E."/>
            <person name="Bret-Mestries E."/>
            <person name="Morien E."/>
            <person name="Nambeesan S."/>
            <person name="Nguyen T."/>
            <person name="Pegot-Espagnet P."/>
            <person name="Pouilly N."/>
            <person name="Raftis F."/>
            <person name="Sallet E."/>
            <person name="Schiex T."/>
            <person name="Thomas J."/>
            <person name="Vandecasteele C."/>
            <person name="Vares D."/>
            <person name="Vear F."/>
            <person name="Vautrin S."/>
            <person name="Crespi M."/>
            <person name="Mangin B."/>
            <person name="Burke J.M."/>
            <person name="Salse J."/>
            <person name="Munos S."/>
            <person name="Vincourt P."/>
            <person name="Rieseberg L.H."/>
            <person name="Langlade N.B."/>
        </authorList>
    </citation>
    <scope>NUCLEOTIDE SEQUENCE</scope>
    <source>
        <tissue evidence="1">Leaves</tissue>
    </source>
</reference>
<proteinExistence type="predicted"/>
<dbReference type="Proteomes" id="UP000215914">
    <property type="component" value="Unassembled WGS sequence"/>
</dbReference>
<sequence length="40" mass="4547">MSRLRLTKFIGVLSRDVGTRLNLGLQSGSILFSHRFIPFL</sequence>
<evidence type="ECO:0000313" key="1">
    <source>
        <dbReference type="EMBL" id="KAF5810601.1"/>
    </source>
</evidence>
<gene>
    <name evidence="1" type="ORF">HanXRQr2_Chr04g0171511</name>
</gene>